<dbReference type="RefSeq" id="WP_088276068.1">
    <property type="nucleotide sequence ID" value="NZ_FNVE01000007.1"/>
</dbReference>
<evidence type="ECO:0000313" key="6">
    <source>
        <dbReference type="EMBL" id="SEG45682.1"/>
    </source>
</evidence>
<protein>
    <recommendedName>
        <fullName evidence="2">protein-glutamate methylesterase</fullName>
        <ecNumber evidence="2">3.1.1.61</ecNumber>
    </recommendedName>
</protein>
<dbReference type="GO" id="GO:0008984">
    <property type="term" value="F:protein-glutamate methylesterase activity"/>
    <property type="evidence" value="ECO:0007669"/>
    <property type="project" value="UniProtKB-EC"/>
</dbReference>
<dbReference type="EMBL" id="FNVE01000007">
    <property type="protein sequence ID" value="SEG45682.1"/>
    <property type="molecule type" value="Genomic_DNA"/>
</dbReference>
<dbReference type="Gene3D" id="3.40.50.180">
    <property type="entry name" value="Methylesterase CheB, C-terminal domain"/>
    <property type="match status" value="1"/>
</dbReference>
<evidence type="ECO:0000313" key="7">
    <source>
        <dbReference type="Proteomes" id="UP000243518"/>
    </source>
</evidence>
<dbReference type="SUPFAM" id="SSF52738">
    <property type="entry name" value="Methylesterase CheB, C-terminal domain"/>
    <property type="match status" value="1"/>
</dbReference>
<proteinExistence type="predicted"/>
<feature type="domain" description="CheB-type methylesterase" evidence="5">
    <location>
        <begin position="129"/>
        <end position="316"/>
    </location>
</feature>
<dbReference type="PANTHER" id="PTHR42872">
    <property type="entry name" value="PROTEIN-GLUTAMATE METHYLESTERASE/PROTEIN-GLUTAMINE GLUTAMINASE"/>
    <property type="match status" value="1"/>
</dbReference>
<dbReference type="GO" id="GO:0006935">
    <property type="term" value="P:chemotaxis"/>
    <property type="evidence" value="ECO:0007669"/>
    <property type="project" value="UniProtKB-UniRule"/>
</dbReference>
<dbReference type="GO" id="GO:0005737">
    <property type="term" value="C:cytoplasm"/>
    <property type="evidence" value="ECO:0007669"/>
    <property type="project" value="InterPro"/>
</dbReference>
<evidence type="ECO:0000256" key="2">
    <source>
        <dbReference type="ARBA" id="ARBA00039140"/>
    </source>
</evidence>
<keyword evidence="4" id="KW-0145">Chemotaxis</keyword>
<evidence type="ECO:0000256" key="1">
    <source>
        <dbReference type="ARBA" id="ARBA00022801"/>
    </source>
</evidence>
<sequence length="321" mass="34360">MTEQAPGIALLACDAGQRQQLVQVLSTFGYRIVSAEDPASLQPEDLAQIKVDAWLLELADESPLTEWLLEHSDVPVLLGAGEIPAADCEDYPRWQCRLYGKLQPLLGTPAQGQAPSLAAPPTPNPEAHPICVWVLGASLGGPSAVKRFLDTLPASLPLAFVYAQHIDPGFEQQLPQVIGRQNDWKILNCRPGSRLQAGEVLVVPINRQLGFAEDGTLAVSDEPWPGPYQPSIETVLDLVSRQFGPACGAIIFSGMGEDGVAACGRLRQQGSEVWTQDTVSAACATMPGAVLDAGFSHRQGSPEELAAALERWLAREWSAAS</sequence>
<feature type="active site" evidence="4">
    <location>
        <position position="258"/>
    </location>
</feature>
<dbReference type="PROSITE" id="PS50122">
    <property type="entry name" value="CHEB"/>
    <property type="match status" value="1"/>
</dbReference>
<keyword evidence="1 4" id="KW-0378">Hydrolase</keyword>
<comment type="caution">
    <text evidence="6">The sequence shown here is derived from an EMBL/GenBank/DDBJ whole genome shotgun (WGS) entry which is preliminary data.</text>
</comment>
<dbReference type="GO" id="GO:0000156">
    <property type="term" value="F:phosphorelay response regulator activity"/>
    <property type="evidence" value="ECO:0007669"/>
    <property type="project" value="InterPro"/>
</dbReference>
<dbReference type="InterPro" id="IPR035909">
    <property type="entry name" value="CheB_C"/>
</dbReference>
<feature type="active site" evidence="4">
    <location>
        <position position="138"/>
    </location>
</feature>
<dbReference type="InterPro" id="IPR000673">
    <property type="entry name" value="Sig_transdc_resp-reg_Me-estase"/>
</dbReference>
<evidence type="ECO:0000256" key="3">
    <source>
        <dbReference type="ARBA" id="ARBA00048267"/>
    </source>
</evidence>
<reference evidence="6 7" key="1">
    <citation type="submission" date="2016-10" db="EMBL/GenBank/DDBJ databases">
        <authorList>
            <person name="Varghese N."/>
            <person name="Submissions S."/>
        </authorList>
    </citation>
    <scope>NUCLEOTIDE SEQUENCE [LARGE SCALE GENOMIC DNA]</scope>
    <source>
        <strain evidence="6 7">CECT 8317</strain>
    </source>
</reference>
<name>A0AAQ1JQJ3_9GAMM</name>
<evidence type="ECO:0000259" key="5">
    <source>
        <dbReference type="PROSITE" id="PS50122"/>
    </source>
</evidence>
<organism evidence="6 7">
    <name type="scientific">Halopseudomonas aestusnigri</name>
    <dbReference type="NCBI Taxonomy" id="857252"/>
    <lineage>
        <taxon>Bacteria</taxon>
        <taxon>Pseudomonadati</taxon>
        <taxon>Pseudomonadota</taxon>
        <taxon>Gammaproteobacteria</taxon>
        <taxon>Pseudomonadales</taxon>
        <taxon>Pseudomonadaceae</taxon>
        <taxon>Halopseudomonas</taxon>
    </lineage>
</organism>
<dbReference type="PANTHER" id="PTHR42872:SF6">
    <property type="entry name" value="PROTEIN-GLUTAMATE METHYLESTERASE_PROTEIN-GLUTAMINE GLUTAMINASE"/>
    <property type="match status" value="1"/>
</dbReference>
<dbReference type="EC" id="3.1.1.61" evidence="2"/>
<keyword evidence="7" id="KW-1185">Reference proteome</keyword>
<accession>A0AAQ1JQJ3</accession>
<feature type="active site" evidence="4">
    <location>
        <position position="165"/>
    </location>
</feature>
<gene>
    <name evidence="6" type="ORF">SAMN05216586_10778</name>
</gene>
<dbReference type="Pfam" id="PF01339">
    <property type="entry name" value="CheB_methylest"/>
    <property type="match status" value="1"/>
</dbReference>
<dbReference type="Proteomes" id="UP000243518">
    <property type="component" value="Unassembled WGS sequence"/>
</dbReference>
<dbReference type="AlphaFoldDB" id="A0AAQ1JQJ3"/>
<evidence type="ECO:0000256" key="4">
    <source>
        <dbReference type="PROSITE-ProRule" id="PRU00050"/>
    </source>
</evidence>
<comment type="catalytic activity">
    <reaction evidence="3">
        <text>[protein]-L-glutamate 5-O-methyl ester + H2O = L-glutamyl-[protein] + methanol + H(+)</text>
        <dbReference type="Rhea" id="RHEA:23236"/>
        <dbReference type="Rhea" id="RHEA-COMP:10208"/>
        <dbReference type="Rhea" id="RHEA-COMP:10311"/>
        <dbReference type="ChEBI" id="CHEBI:15377"/>
        <dbReference type="ChEBI" id="CHEBI:15378"/>
        <dbReference type="ChEBI" id="CHEBI:17790"/>
        <dbReference type="ChEBI" id="CHEBI:29973"/>
        <dbReference type="ChEBI" id="CHEBI:82795"/>
        <dbReference type="EC" id="3.1.1.61"/>
    </reaction>
</comment>